<dbReference type="PANTHER" id="PTHR43271:SF2">
    <property type="entry name" value="BLL2771 PROTEIN"/>
    <property type="match status" value="1"/>
</dbReference>
<feature type="transmembrane region" description="Helical" evidence="8">
    <location>
        <begin position="86"/>
        <end position="105"/>
    </location>
</feature>
<keyword evidence="6 8" id="KW-1133">Transmembrane helix</keyword>
<dbReference type="GO" id="GO:0022857">
    <property type="term" value="F:transmembrane transporter activity"/>
    <property type="evidence" value="ECO:0007669"/>
    <property type="project" value="InterPro"/>
</dbReference>
<dbReference type="eggNOG" id="COG2814">
    <property type="taxonomic scope" value="Bacteria"/>
</dbReference>
<evidence type="ECO:0000313" key="10">
    <source>
        <dbReference type="EMBL" id="EST10945.1"/>
    </source>
</evidence>
<comment type="caution">
    <text evidence="10">The sequence shown here is derived from an EMBL/GenBank/DDBJ whole genome shotgun (WGS) entry which is preliminary data.</text>
</comment>
<feature type="domain" description="Major facilitator superfamily (MFS) profile" evidence="9">
    <location>
        <begin position="17"/>
        <end position="107"/>
    </location>
</feature>
<name>V6IV39_9BACL</name>
<organism evidence="10 11">
    <name type="scientific">Sporolactobacillus laevolacticus DSM 442</name>
    <dbReference type="NCBI Taxonomy" id="1395513"/>
    <lineage>
        <taxon>Bacteria</taxon>
        <taxon>Bacillati</taxon>
        <taxon>Bacillota</taxon>
        <taxon>Bacilli</taxon>
        <taxon>Bacillales</taxon>
        <taxon>Sporolactobacillaceae</taxon>
        <taxon>Sporolactobacillus</taxon>
    </lineage>
</organism>
<dbReference type="GO" id="GO:0005886">
    <property type="term" value="C:plasma membrane"/>
    <property type="evidence" value="ECO:0007669"/>
    <property type="project" value="UniProtKB-SubCell"/>
</dbReference>
<dbReference type="InterPro" id="IPR011701">
    <property type="entry name" value="MFS"/>
</dbReference>
<dbReference type="STRING" id="1395513.P343_15085"/>
<dbReference type="Pfam" id="PF07690">
    <property type="entry name" value="MFS_1"/>
    <property type="match status" value="1"/>
</dbReference>
<keyword evidence="7 8" id="KW-0472">Membrane</keyword>
<comment type="subcellular location">
    <subcellularLocation>
        <location evidence="1">Cell membrane</location>
        <topology evidence="1">Multi-pass membrane protein</topology>
    </subcellularLocation>
</comment>
<evidence type="ECO:0000256" key="8">
    <source>
        <dbReference type="SAM" id="Phobius"/>
    </source>
</evidence>
<keyword evidence="11" id="KW-1185">Reference proteome</keyword>
<evidence type="ECO:0000256" key="3">
    <source>
        <dbReference type="ARBA" id="ARBA00022448"/>
    </source>
</evidence>
<dbReference type="PROSITE" id="PS50850">
    <property type="entry name" value="MFS"/>
    <property type="match status" value="1"/>
</dbReference>
<dbReference type="EMBL" id="AWTC01000016">
    <property type="protein sequence ID" value="EST10945.1"/>
    <property type="molecule type" value="Genomic_DNA"/>
</dbReference>
<dbReference type="Gene3D" id="1.20.1250.20">
    <property type="entry name" value="MFS general substrate transporter like domains"/>
    <property type="match status" value="1"/>
</dbReference>
<protein>
    <recommendedName>
        <fullName evidence="9">Major facilitator superfamily (MFS) profile domain-containing protein</fullName>
    </recommendedName>
</protein>
<evidence type="ECO:0000256" key="4">
    <source>
        <dbReference type="ARBA" id="ARBA00022475"/>
    </source>
</evidence>
<dbReference type="PANTHER" id="PTHR43271">
    <property type="entry name" value="BLL2771 PROTEIN"/>
    <property type="match status" value="1"/>
</dbReference>
<comment type="similarity">
    <text evidence="2">Belongs to the major facilitator superfamily.</text>
</comment>
<dbReference type="SUPFAM" id="SSF103473">
    <property type="entry name" value="MFS general substrate transporter"/>
    <property type="match status" value="1"/>
</dbReference>
<dbReference type="InterPro" id="IPR020846">
    <property type="entry name" value="MFS_dom"/>
</dbReference>
<evidence type="ECO:0000256" key="1">
    <source>
        <dbReference type="ARBA" id="ARBA00004651"/>
    </source>
</evidence>
<gene>
    <name evidence="10" type="ORF">P343_15085</name>
</gene>
<evidence type="ECO:0000259" key="9">
    <source>
        <dbReference type="PROSITE" id="PS50850"/>
    </source>
</evidence>
<proteinExistence type="inferred from homology"/>
<sequence length="107" mass="12198">MIESENEFNRTIPEWKFSFIAWLFAFCAVFVISNVYTMIPIIKDFSQELHVSTSTAFWASSIFAISYALGFLIFGPLSDKLGRKQVIVYGLLFLTVTTFSISLVHNI</sequence>
<dbReference type="Proteomes" id="UP000018296">
    <property type="component" value="Unassembled WGS sequence"/>
</dbReference>
<feature type="transmembrane region" description="Helical" evidence="8">
    <location>
        <begin position="54"/>
        <end position="74"/>
    </location>
</feature>
<evidence type="ECO:0000256" key="7">
    <source>
        <dbReference type="ARBA" id="ARBA00023136"/>
    </source>
</evidence>
<feature type="transmembrane region" description="Helical" evidence="8">
    <location>
        <begin position="20"/>
        <end position="42"/>
    </location>
</feature>
<evidence type="ECO:0000256" key="6">
    <source>
        <dbReference type="ARBA" id="ARBA00022989"/>
    </source>
</evidence>
<evidence type="ECO:0000313" key="11">
    <source>
        <dbReference type="Proteomes" id="UP000018296"/>
    </source>
</evidence>
<keyword evidence="3" id="KW-0813">Transport</keyword>
<evidence type="ECO:0000256" key="5">
    <source>
        <dbReference type="ARBA" id="ARBA00022692"/>
    </source>
</evidence>
<keyword evidence="5 8" id="KW-0812">Transmembrane</keyword>
<evidence type="ECO:0000256" key="2">
    <source>
        <dbReference type="ARBA" id="ARBA00008335"/>
    </source>
</evidence>
<keyword evidence="4" id="KW-1003">Cell membrane</keyword>
<accession>V6IV39</accession>
<dbReference type="PATRIC" id="fig|1395513.3.peg.3065"/>
<dbReference type="InterPro" id="IPR036259">
    <property type="entry name" value="MFS_trans_sf"/>
</dbReference>
<reference evidence="10 11" key="1">
    <citation type="journal article" date="2013" name="Genome Announc.">
        <title>Genome Sequence of Sporolactobacillus laevolacticus DSM442, an Efficient Polymer-Grade D-Lactate Producer from Agricultural Waste Cottonseed as a Nitrogen Source.</title>
        <authorList>
            <person name="Wang H."/>
            <person name="Wang L."/>
            <person name="Ju J."/>
            <person name="Yu B."/>
            <person name="Ma Y."/>
        </authorList>
    </citation>
    <scope>NUCLEOTIDE SEQUENCE [LARGE SCALE GENOMIC DNA]</scope>
    <source>
        <strain evidence="10 11">DSM 442</strain>
    </source>
</reference>
<dbReference type="AlphaFoldDB" id="V6IV39"/>